<accession>A0ABD2PCN7</accession>
<dbReference type="Proteomes" id="UP001516400">
    <property type="component" value="Unassembled WGS sequence"/>
</dbReference>
<dbReference type="InterPro" id="IPR027417">
    <property type="entry name" value="P-loop_NTPase"/>
</dbReference>
<evidence type="ECO:0000313" key="6">
    <source>
        <dbReference type="Proteomes" id="UP001516400"/>
    </source>
</evidence>
<evidence type="ECO:0000256" key="3">
    <source>
        <dbReference type="ARBA" id="ARBA00022777"/>
    </source>
</evidence>
<organism evidence="5 6">
    <name type="scientific">Cryptolaemus montrouzieri</name>
    <dbReference type="NCBI Taxonomy" id="559131"/>
    <lineage>
        <taxon>Eukaryota</taxon>
        <taxon>Metazoa</taxon>
        <taxon>Ecdysozoa</taxon>
        <taxon>Arthropoda</taxon>
        <taxon>Hexapoda</taxon>
        <taxon>Insecta</taxon>
        <taxon>Pterygota</taxon>
        <taxon>Neoptera</taxon>
        <taxon>Endopterygota</taxon>
        <taxon>Coleoptera</taxon>
        <taxon>Polyphaga</taxon>
        <taxon>Cucujiformia</taxon>
        <taxon>Coccinelloidea</taxon>
        <taxon>Coccinellidae</taxon>
        <taxon>Scymninae</taxon>
        <taxon>Scymnini</taxon>
        <taxon>Cryptolaemus</taxon>
    </lineage>
</organism>
<protein>
    <recommendedName>
        <fullName evidence="7">Adenylate kinase</fullName>
    </recommendedName>
</protein>
<dbReference type="InterPro" id="IPR033690">
    <property type="entry name" value="Adenylat_kinase_CS"/>
</dbReference>
<dbReference type="PRINTS" id="PR00094">
    <property type="entry name" value="ADENYLTKNASE"/>
</dbReference>
<evidence type="ECO:0000256" key="2">
    <source>
        <dbReference type="ARBA" id="ARBA00022741"/>
    </source>
</evidence>
<comment type="similarity">
    <text evidence="4">Belongs to the adenylate kinase family.</text>
</comment>
<evidence type="ECO:0008006" key="7">
    <source>
        <dbReference type="Google" id="ProtNLM"/>
    </source>
</evidence>
<dbReference type="GO" id="GO:0016301">
    <property type="term" value="F:kinase activity"/>
    <property type="evidence" value="ECO:0007669"/>
    <property type="project" value="UniProtKB-KW"/>
</dbReference>
<sequence>MASSNLKLVILCAPVTEKIRICNNISKTFHLKHLISGQILKKKLLSGIPEVKQMEFYMKNKEIIPDEIINPIIFEEMSNYNSWLIDGFPRTVGQAEILSKQTNLNLVLNIDVPFKEFAKMTSKTVLQCKMNQSDISCSGNNKLTKELVSLLHQKLKAIKNFKKLIQPVVAYYEFTELFRNFEAYSPDIWENIKSTIEKHIESV</sequence>
<dbReference type="EMBL" id="JABFTP020000185">
    <property type="protein sequence ID" value="KAL3288736.1"/>
    <property type="molecule type" value="Genomic_DNA"/>
</dbReference>
<keyword evidence="2" id="KW-0547">Nucleotide-binding</keyword>
<dbReference type="SUPFAM" id="SSF52540">
    <property type="entry name" value="P-loop containing nucleoside triphosphate hydrolases"/>
    <property type="match status" value="1"/>
</dbReference>
<gene>
    <name evidence="5" type="ORF">HHI36_003171</name>
</gene>
<proteinExistence type="inferred from homology"/>
<evidence type="ECO:0000256" key="1">
    <source>
        <dbReference type="ARBA" id="ARBA00022679"/>
    </source>
</evidence>
<dbReference type="Gene3D" id="3.40.50.300">
    <property type="entry name" value="P-loop containing nucleotide triphosphate hydrolases"/>
    <property type="match status" value="1"/>
</dbReference>
<comment type="caution">
    <text evidence="5">The sequence shown here is derived from an EMBL/GenBank/DDBJ whole genome shotgun (WGS) entry which is preliminary data.</text>
</comment>
<dbReference type="AlphaFoldDB" id="A0ABD2PCN7"/>
<evidence type="ECO:0000313" key="5">
    <source>
        <dbReference type="EMBL" id="KAL3288736.1"/>
    </source>
</evidence>
<dbReference type="PANTHER" id="PTHR23359">
    <property type="entry name" value="NUCLEOTIDE KINASE"/>
    <property type="match status" value="1"/>
</dbReference>
<dbReference type="PROSITE" id="PS00113">
    <property type="entry name" value="ADENYLATE_KINASE"/>
    <property type="match status" value="1"/>
</dbReference>
<evidence type="ECO:0000256" key="4">
    <source>
        <dbReference type="RuleBase" id="RU003330"/>
    </source>
</evidence>
<dbReference type="InterPro" id="IPR000850">
    <property type="entry name" value="Adenylat/UMP-CMP_kin"/>
</dbReference>
<keyword evidence="6" id="KW-1185">Reference proteome</keyword>
<reference evidence="5 6" key="1">
    <citation type="journal article" date="2021" name="BMC Biol.">
        <title>Horizontally acquired antibacterial genes associated with adaptive radiation of ladybird beetles.</title>
        <authorList>
            <person name="Li H.S."/>
            <person name="Tang X.F."/>
            <person name="Huang Y.H."/>
            <person name="Xu Z.Y."/>
            <person name="Chen M.L."/>
            <person name="Du X.Y."/>
            <person name="Qiu B.Y."/>
            <person name="Chen P.T."/>
            <person name="Zhang W."/>
            <person name="Slipinski A."/>
            <person name="Escalona H.E."/>
            <person name="Waterhouse R.M."/>
            <person name="Zwick A."/>
            <person name="Pang H."/>
        </authorList>
    </citation>
    <scope>NUCLEOTIDE SEQUENCE [LARGE SCALE GENOMIC DNA]</scope>
    <source>
        <strain evidence="5">SYSU2018</strain>
    </source>
</reference>
<dbReference type="Pfam" id="PF00406">
    <property type="entry name" value="ADK"/>
    <property type="match status" value="1"/>
</dbReference>
<dbReference type="GO" id="GO:0000166">
    <property type="term" value="F:nucleotide binding"/>
    <property type="evidence" value="ECO:0007669"/>
    <property type="project" value="UniProtKB-KW"/>
</dbReference>
<keyword evidence="1 4" id="KW-0808">Transferase</keyword>
<keyword evidence="3 4" id="KW-0418">Kinase</keyword>
<name>A0ABD2PCN7_9CUCU</name>